<dbReference type="GO" id="GO:0032222">
    <property type="term" value="P:regulation of synaptic transmission, cholinergic"/>
    <property type="evidence" value="ECO:0007669"/>
    <property type="project" value="InterPro"/>
</dbReference>
<comment type="caution">
    <text evidence="3">The sequence shown here is derived from an EMBL/GenBank/DDBJ whole genome shotgun (WGS) entry which is preliminary data.</text>
</comment>
<dbReference type="AlphaFoldDB" id="A0AAD9NC90"/>
<dbReference type="PANTHER" id="PTHR38332">
    <property type="entry name" value="PROTEIN CBG11604"/>
    <property type="match status" value="1"/>
</dbReference>
<dbReference type="Pfam" id="PF17064">
    <property type="entry name" value="QVR"/>
    <property type="match status" value="1"/>
</dbReference>
<organism evidence="3 4">
    <name type="scientific">Ridgeia piscesae</name>
    <name type="common">Tubeworm</name>
    <dbReference type="NCBI Taxonomy" id="27915"/>
    <lineage>
        <taxon>Eukaryota</taxon>
        <taxon>Metazoa</taxon>
        <taxon>Spiralia</taxon>
        <taxon>Lophotrochozoa</taxon>
        <taxon>Annelida</taxon>
        <taxon>Polychaeta</taxon>
        <taxon>Sedentaria</taxon>
        <taxon>Canalipalpata</taxon>
        <taxon>Sabellida</taxon>
        <taxon>Siboglinidae</taxon>
        <taxon>Ridgeia</taxon>
    </lineage>
</organism>
<evidence type="ECO:0000256" key="1">
    <source>
        <dbReference type="ARBA" id="ARBA00022729"/>
    </source>
</evidence>
<keyword evidence="1" id="KW-0732">Signal</keyword>
<evidence type="ECO:0008006" key="5">
    <source>
        <dbReference type="Google" id="ProtNLM"/>
    </source>
</evidence>
<keyword evidence="2" id="KW-0325">Glycoprotein</keyword>
<gene>
    <name evidence="3" type="ORF">NP493_1387g00023</name>
</gene>
<name>A0AAD9NC90_RIDPI</name>
<reference evidence="3" key="1">
    <citation type="journal article" date="2023" name="Mol. Biol. Evol.">
        <title>Third-Generation Sequencing Reveals the Adaptive Role of the Epigenome in Three Deep-Sea Polychaetes.</title>
        <authorList>
            <person name="Perez M."/>
            <person name="Aroh O."/>
            <person name="Sun Y."/>
            <person name="Lan Y."/>
            <person name="Juniper S.K."/>
            <person name="Young C.R."/>
            <person name="Angers B."/>
            <person name="Qian P.Y."/>
        </authorList>
    </citation>
    <scope>NUCLEOTIDE SEQUENCE</scope>
    <source>
        <strain evidence="3">R07B-5</strain>
    </source>
</reference>
<dbReference type="Proteomes" id="UP001209878">
    <property type="component" value="Unassembled WGS sequence"/>
</dbReference>
<keyword evidence="4" id="KW-1185">Reference proteome</keyword>
<dbReference type="PANTHER" id="PTHR38332:SF2">
    <property type="entry name" value="PROTEIN QUIVER"/>
    <property type="match status" value="1"/>
</dbReference>
<dbReference type="InterPro" id="IPR031424">
    <property type="entry name" value="QVR-like"/>
</dbReference>
<dbReference type="EMBL" id="JAODUO010001386">
    <property type="protein sequence ID" value="KAK2164992.1"/>
    <property type="molecule type" value="Genomic_DNA"/>
</dbReference>
<sequence>MEVSSIGCFVCTSINGSEPDCEDTFNNTGRFYQNICMGGKRGHAGLFPGSECIKIKATLASTGYTVMVRHCHVDTGGVNSETELGRESHCWLVNMIIFDGVDMRGCSLACRTDGCNGAERTLVERTLLVTGVFLAATLCYFGVF</sequence>
<evidence type="ECO:0000256" key="2">
    <source>
        <dbReference type="ARBA" id="ARBA00023180"/>
    </source>
</evidence>
<evidence type="ECO:0000313" key="3">
    <source>
        <dbReference type="EMBL" id="KAK2164992.1"/>
    </source>
</evidence>
<proteinExistence type="predicted"/>
<dbReference type="GO" id="GO:0030431">
    <property type="term" value="P:sleep"/>
    <property type="evidence" value="ECO:0007669"/>
    <property type="project" value="InterPro"/>
</dbReference>
<accession>A0AAD9NC90</accession>
<protein>
    <recommendedName>
        <fullName evidence="5">Protein quiver</fullName>
    </recommendedName>
</protein>
<evidence type="ECO:0000313" key="4">
    <source>
        <dbReference type="Proteomes" id="UP001209878"/>
    </source>
</evidence>